<protein>
    <submittedName>
        <fullName evidence="1">Uncharacterized protein</fullName>
    </submittedName>
</protein>
<keyword evidence="2" id="KW-1185">Reference proteome</keyword>
<dbReference type="EMBL" id="CAJPVJ010012368">
    <property type="protein sequence ID" value="CAG2174283.1"/>
    <property type="molecule type" value="Genomic_DNA"/>
</dbReference>
<evidence type="ECO:0000313" key="1">
    <source>
        <dbReference type="EMBL" id="CAD7657097.1"/>
    </source>
</evidence>
<reference evidence="1" key="1">
    <citation type="submission" date="2020-11" db="EMBL/GenBank/DDBJ databases">
        <authorList>
            <person name="Tran Van P."/>
        </authorList>
    </citation>
    <scope>NUCLEOTIDE SEQUENCE</scope>
</reference>
<evidence type="ECO:0000313" key="2">
    <source>
        <dbReference type="Proteomes" id="UP000728032"/>
    </source>
</evidence>
<organism evidence="1">
    <name type="scientific">Oppiella nova</name>
    <dbReference type="NCBI Taxonomy" id="334625"/>
    <lineage>
        <taxon>Eukaryota</taxon>
        <taxon>Metazoa</taxon>
        <taxon>Ecdysozoa</taxon>
        <taxon>Arthropoda</taxon>
        <taxon>Chelicerata</taxon>
        <taxon>Arachnida</taxon>
        <taxon>Acari</taxon>
        <taxon>Acariformes</taxon>
        <taxon>Sarcoptiformes</taxon>
        <taxon>Oribatida</taxon>
        <taxon>Brachypylina</taxon>
        <taxon>Oppioidea</taxon>
        <taxon>Oppiidae</taxon>
        <taxon>Oppiella</taxon>
    </lineage>
</organism>
<sequence>MSSTSSPVKRFKIAFDATDSECHPKPTKFFAIESKDGHIKGLKTRIQNKFAIDYDWDLMIDDIVVDDYPPVGIIGRDEVTVIRRKPITGQSNKAINDIESKGPSKWKEVSEENYKKMMAERERVLKEAEERQFRWQPFEGQIATTDPGHKIKNMLNYDPFTHINLIINSFNE</sequence>
<dbReference type="Proteomes" id="UP000728032">
    <property type="component" value="Unassembled WGS sequence"/>
</dbReference>
<dbReference type="AlphaFoldDB" id="A0A7R9QTY1"/>
<dbReference type="EMBL" id="OC927193">
    <property type="protein sequence ID" value="CAD7657097.1"/>
    <property type="molecule type" value="Genomic_DNA"/>
</dbReference>
<gene>
    <name evidence="1" type="ORF">ONB1V03_LOCUS13729</name>
</gene>
<accession>A0A7R9QTY1</accession>
<name>A0A7R9QTY1_9ACAR</name>
<proteinExistence type="predicted"/>